<organism evidence="1 2">
    <name type="scientific">Clostridium baratii str. Sullivan</name>
    <dbReference type="NCBI Taxonomy" id="1415775"/>
    <lineage>
        <taxon>Bacteria</taxon>
        <taxon>Bacillati</taxon>
        <taxon>Bacillota</taxon>
        <taxon>Clostridia</taxon>
        <taxon>Eubacteriales</taxon>
        <taxon>Clostridiaceae</taxon>
        <taxon>Clostridium</taxon>
    </lineage>
</organism>
<dbReference type="EMBL" id="CP006906">
    <property type="protein sequence ID" value="AIY85302.1"/>
    <property type="molecule type" value="Genomic_DNA"/>
</dbReference>
<dbReference type="KEGG" id="cbv:U729_3171"/>
<name>A0A0A7G0G2_9CLOT</name>
<evidence type="ECO:0000313" key="2">
    <source>
        <dbReference type="Proteomes" id="UP000030635"/>
    </source>
</evidence>
<protein>
    <submittedName>
        <fullName evidence="1">Uncharacterized protein</fullName>
    </submittedName>
</protein>
<geneLocation type="plasmid" evidence="1 2">
    <name>pCBJ</name>
</geneLocation>
<proteinExistence type="predicted"/>
<dbReference type="RefSeq" id="WP_040113691.1">
    <property type="nucleotide sequence ID" value="NZ_CP006906.1"/>
</dbReference>
<dbReference type="AlphaFoldDB" id="A0A0A7G0G2"/>
<accession>A0A0A7G0G2</accession>
<gene>
    <name evidence="1" type="ORF">U729_3171</name>
</gene>
<dbReference type="Proteomes" id="UP000030635">
    <property type="component" value="Plasmid pCBJ"/>
</dbReference>
<keyword evidence="1" id="KW-0614">Plasmid</keyword>
<dbReference type="HOGENOM" id="CLU_2599765_0_0_9"/>
<keyword evidence="2" id="KW-1185">Reference proteome</keyword>
<evidence type="ECO:0000313" key="1">
    <source>
        <dbReference type="EMBL" id="AIY85302.1"/>
    </source>
</evidence>
<sequence length="79" mass="9069">MILESVISIMTRQEVCKSYVNGKKCDILSSVGEELRVKYKNGGGFTHYEVIKNINENDNKIIIETDKKLWTFTKGKEVL</sequence>
<reference evidence="1 2" key="1">
    <citation type="journal article" date="2015" name="Infect. Genet. Evol.">
        <title>Genomic sequences of six botulinum neurotoxin-producing strains representing three clostridial species illustrate the mobility and diversity of botulinum neurotoxin genes.</title>
        <authorList>
            <person name="Smith T.J."/>
            <person name="Hill K.K."/>
            <person name="Xie G."/>
            <person name="Foley B.T."/>
            <person name="Williamson C.H."/>
            <person name="Foster J.T."/>
            <person name="Johnson S.L."/>
            <person name="Chertkov O."/>
            <person name="Teshima H."/>
            <person name="Gibbons H.S."/>
            <person name="Johnsky L.A."/>
            <person name="Karavis M.A."/>
            <person name="Smith L.A."/>
        </authorList>
    </citation>
    <scope>NUCLEOTIDE SEQUENCE [LARGE SCALE GENOMIC DNA]</scope>
    <source>
        <strain evidence="1">Sullivan</strain>
        <plasmid evidence="2">Plasmid pCBJ</plasmid>
    </source>
</reference>